<evidence type="ECO:0000256" key="3">
    <source>
        <dbReference type="ARBA" id="ARBA00023125"/>
    </source>
</evidence>
<name>A0A9X2ADX1_9BACL</name>
<evidence type="ECO:0000313" key="7">
    <source>
        <dbReference type="Proteomes" id="UP001139263"/>
    </source>
</evidence>
<keyword evidence="2" id="KW-0805">Transcription regulation</keyword>
<accession>A0A9X2ADX1</accession>
<dbReference type="Pfam" id="PF13411">
    <property type="entry name" value="MerR_1"/>
    <property type="match status" value="1"/>
</dbReference>
<evidence type="ECO:0000256" key="2">
    <source>
        <dbReference type="ARBA" id="ARBA00023015"/>
    </source>
</evidence>
<sequence>MNKSNVEDGENQRLLGISDLIEMLGISARTIRYYEELGFIHPYRTAGNHRIYHRKDYARLRMILRGRMLGFSLDEMKELFQLYDADPSEKEQLKRGIELAKKHLEDIHSRMSEMRILETDLTAALEDAQKRLKQLQVE</sequence>
<keyword evidence="4" id="KW-0804">Transcription</keyword>
<dbReference type="PROSITE" id="PS50937">
    <property type="entry name" value="HTH_MERR_2"/>
    <property type="match status" value="1"/>
</dbReference>
<dbReference type="InterPro" id="IPR000551">
    <property type="entry name" value="MerR-type_HTH_dom"/>
</dbReference>
<dbReference type="SMART" id="SM00422">
    <property type="entry name" value="HTH_MERR"/>
    <property type="match status" value="1"/>
</dbReference>
<evidence type="ECO:0000256" key="4">
    <source>
        <dbReference type="ARBA" id="ARBA00023163"/>
    </source>
</evidence>
<comment type="caution">
    <text evidence="6">The sequence shown here is derived from an EMBL/GenBank/DDBJ whole genome shotgun (WGS) entry which is preliminary data.</text>
</comment>
<dbReference type="Gene3D" id="1.10.1660.10">
    <property type="match status" value="1"/>
</dbReference>
<organism evidence="6 7">
    <name type="scientific">Sulfoacidibacillus ferrooxidans</name>
    <dbReference type="NCBI Taxonomy" id="2005001"/>
    <lineage>
        <taxon>Bacteria</taxon>
        <taxon>Bacillati</taxon>
        <taxon>Bacillota</taxon>
        <taxon>Bacilli</taxon>
        <taxon>Bacillales</taxon>
        <taxon>Alicyclobacillaceae</taxon>
        <taxon>Sulfoacidibacillus</taxon>
    </lineage>
</organism>
<dbReference type="RefSeq" id="WP_241714898.1">
    <property type="nucleotide sequence ID" value="NZ_JALBUF010000007.1"/>
</dbReference>
<dbReference type="Proteomes" id="UP001139263">
    <property type="component" value="Unassembled WGS sequence"/>
</dbReference>
<dbReference type="InterPro" id="IPR047057">
    <property type="entry name" value="MerR_fam"/>
</dbReference>
<evidence type="ECO:0000259" key="5">
    <source>
        <dbReference type="PROSITE" id="PS50937"/>
    </source>
</evidence>
<dbReference type="GO" id="GO:0003677">
    <property type="term" value="F:DNA binding"/>
    <property type="evidence" value="ECO:0007669"/>
    <property type="project" value="UniProtKB-KW"/>
</dbReference>
<evidence type="ECO:0000313" key="6">
    <source>
        <dbReference type="EMBL" id="MCI0183925.1"/>
    </source>
</evidence>
<feature type="domain" description="HTH merR-type" evidence="5">
    <location>
        <begin position="14"/>
        <end position="82"/>
    </location>
</feature>
<evidence type="ECO:0000256" key="1">
    <source>
        <dbReference type="ARBA" id="ARBA00022491"/>
    </source>
</evidence>
<dbReference type="SUPFAM" id="SSF46955">
    <property type="entry name" value="Putative DNA-binding domain"/>
    <property type="match status" value="1"/>
</dbReference>
<dbReference type="PANTHER" id="PTHR30204:SF69">
    <property type="entry name" value="MERR-FAMILY TRANSCRIPTIONAL REGULATOR"/>
    <property type="match status" value="1"/>
</dbReference>
<dbReference type="PANTHER" id="PTHR30204">
    <property type="entry name" value="REDOX-CYCLING DRUG-SENSING TRANSCRIPTIONAL ACTIVATOR SOXR"/>
    <property type="match status" value="1"/>
</dbReference>
<dbReference type="GO" id="GO:0003700">
    <property type="term" value="F:DNA-binding transcription factor activity"/>
    <property type="evidence" value="ECO:0007669"/>
    <property type="project" value="InterPro"/>
</dbReference>
<protein>
    <submittedName>
        <fullName evidence="6">HTH-type transcriptional regulator HmrR</fullName>
    </submittedName>
</protein>
<gene>
    <name evidence="6" type="primary">hmrR</name>
    <name evidence="6" type="ORF">MM817_02217</name>
</gene>
<reference evidence="6" key="1">
    <citation type="submission" date="2022-03" db="EMBL/GenBank/DDBJ databases">
        <title>Draft Genome Sequence of Firmicute Strain S0AB, a Heterotrophic Iron/Sulfur-Oxidizing Extreme Acidophile.</title>
        <authorList>
            <person name="Vergara E."/>
            <person name="Pakostova E."/>
            <person name="Johnson D.B."/>
            <person name="Holmes D.S."/>
        </authorList>
    </citation>
    <scope>NUCLEOTIDE SEQUENCE</scope>
    <source>
        <strain evidence="6">S0AB</strain>
    </source>
</reference>
<dbReference type="InterPro" id="IPR009061">
    <property type="entry name" value="DNA-bd_dom_put_sf"/>
</dbReference>
<keyword evidence="1" id="KW-0678">Repressor</keyword>
<proteinExistence type="predicted"/>
<keyword evidence="3" id="KW-0238">DNA-binding</keyword>
<dbReference type="AlphaFoldDB" id="A0A9X2ADX1"/>
<keyword evidence="7" id="KW-1185">Reference proteome</keyword>
<dbReference type="EMBL" id="JALBUF010000007">
    <property type="protein sequence ID" value="MCI0183925.1"/>
    <property type="molecule type" value="Genomic_DNA"/>
</dbReference>